<keyword evidence="2" id="KW-1185">Reference proteome</keyword>
<dbReference type="AlphaFoldDB" id="A0A6C2UUT1"/>
<evidence type="ECO:0000313" key="1">
    <source>
        <dbReference type="EMBL" id="VGO22616.1"/>
    </source>
</evidence>
<organism evidence="1 2">
    <name type="scientific">Pontiella sulfatireligans</name>
    <dbReference type="NCBI Taxonomy" id="2750658"/>
    <lineage>
        <taxon>Bacteria</taxon>
        <taxon>Pseudomonadati</taxon>
        <taxon>Kiritimatiellota</taxon>
        <taxon>Kiritimatiellia</taxon>
        <taxon>Kiritimatiellales</taxon>
        <taxon>Pontiellaceae</taxon>
        <taxon>Pontiella</taxon>
    </lineage>
</organism>
<dbReference type="SUPFAM" id="SSF110296">
    <property type="entry name" value="Oligoxyloglucan reducing end-specific cellobiohydrolase"/>
    <property type="match status" value="1"/>
</dbReference>
<proteinExistence type="predicted"/>
<reference evidence="1 2" key="1">
    <citation type="submission" date="2019-04" db="EMBL/GenBank/DDBJ databases">
        <authorList>
            <person name="Van Vliet M D."/>
        </authorList>
    </citation>
    <scope>NUCLEOTIDE SEQUENCE [LARGE SCALE GENOMIC DNA]</scope>
    <source>
        <strain evidence="1 2">F21</strain>
    </source>
</reference>
<accession>A0A6C2UUT1</accession>
<dbReference type="InterPro" id="IPR036278">
    <property type="entry name" value="Sialidase_sf"/>
</dbReference>
<sequence length="719" mass="76625">MQPVSEQNSEIKQHPAMPLIRRHLFPVIISVLFMLLSNPASAEVRSERWRWSNPLPHGNNVLDMFVTSEISAQAGDSGTIYVRRSDDRWAPAVTGVENYMRSVTMLGERIIATGESGCILWSDDGIDFQQAPLSPANTLDWFEGVDASPSRAVAVGDYGAIYTSTSGTNWVSAISGTVEWMRGVAFGGGKFIAVGETGTILSSTNGIDWAAQTSGTTEHLNRVRYLGIGGSGQFYTVGNNGALLRSGNGNSWILMDSGATNDLFDVALNTSGLLLVGDQEIRMSADGGTTWVDQINDLPTNASPAWVYLSAHGKSDSWLVAGRTGLLMEGLGTNAIDCAWQPSPSESSHAWLWDMTEQNGLYVAVGDLATIQTSLDGILWASEAVPVPLTNTVLLGVGGTSNLLLAVGSEGHVLISQAGLVDVSVTNEVEGFGVVWTNLPQFTTNSLQGVAATDGLFIVSGAMGKVFTSPDGTNWTERATSTENFLSSVAIGSSACVAVGANGTLLRAGPDGVSWSAVPMGTTNWLYRAHWLENQFVAVGQNGSIYTSPDGANWTSRTSGTSRWLTDVTFADGQWFVSGYQGTLLASTNLADWSPLRLPTGKSLFAASSKNGQLVLAGVEGVILRNQIVPATSPVLLLDYSQSLATDSNAVSSVYELFLFGGQPDQFFEFQSVTNLASSLWQTNAVLELFDPSGTIYAIRTRDATNAPPSEFYRTRVLP</sequence>
<dbReference type="SUPFAM" id="SSF50939">
    <property type="entry name" value="Sialidases"/>
    <property type="match status" value="1"/>
</dbReference>
<evidence type="ECO:0000313" key="2">
    <source>
        <dbReference type="Proteomes" id="UP000346198"/>
    </source>
</evidence>
<dbReference type="EMBL" id="CAAHFH010000002">
    <property type="protein sequence ID" value="VGO22616.1"/>
    <property type="molecule type" value="Genomic_DNA"/>
</dbReference>
<dbReference type="RefSeq" id="WP_136064102.1">
    <property type="nucleotide sequence ID" value="NZ_CAAHFH010000002.1"/>
</dbReference>
<evidence type="ECO:0008006" key="3">
    <source>
        <dbReference type="Google" id="ProtNLM"/>
    </source>
</evidence>
<protein>
    <recommendedName>
        <fullName evidence="3">Ycf48-like protein</fullName>
    </recommendedName>
</protein>
<dbReference type="Proteomes" id="UP000346198">
    <property type="component" value="Unassembled WGS sequence"/>
</dbReference>
<gene>
    <name evidence="1" type="ORF">SCARR_04701</name>
</gene>
<name>A0A6C2UUT1_9BACT</name>